<dbReference type="EMBL" id="JAXUHJ010000008">
    <property type="protein sequence ID" value="MEJ8542754.1"/>
    <property type="molecule type" value="Genomic_DNA"/>
</dbReference>
<dbReference type="GeneID" id="75106762"/>
<sequence>MKLCFLLIFILIFYGGLLGASALEGSTSSNSSWHQWKTGSARHDSFRGSSDCCSVIVNVNDTSAVFAYRRDSTYAATLNIQRNVWYGREILREYKTTNGYFFHTVIAEGGWMMGAGGPDIVWINRALERLGGEMMAKGRVTSCDMGRAHSLVRRAGMGHFVIRGSGGQTSVAIYRRGYSRLSTFRMKPGEFVSVPNSPGYYRRGYYSRWSTDPARAAVYAAGTDSWGVNRRNILTYEVHAGENSTSMKVYAGFDGGRLIGRYRGRPDNVVFLGKFIGASAIPRIPSMKLLGSVSLAVKTL</sequence>
<evidence type="ECO:0000313" key="1">
    <source>
        <dbReference type="EMBL" id="MEJ8542754.1"/>
    </source>
</evidence>
<dbReference type="KEGG" id="mwo:MWSIV6_1143"/>
<evidence type="ECO:0000313" key="2">
    <source>
        <dbReference type="EMBL" id="UXH31076.1"/>
    </source>
</evidence>
<accession>A0A9E7RRP1</accession>
<organism evidence="2">
    <name type="scientific">Methanothermobacter wolfeii</name>
    <name type="common">Methanobacterium wolfei</name>
    <dbReference type="NCBI Taxonomy" id="145261"/>
    <lineage>
        <taxon>Archaea</taxon>
        <taxon>Methanobacteriati</taxon>
        <taxon>Methanobacteriota</taxon>
        <taxon>Methanomada group</taxon>
        <taxon>Methanobacteria</taxon>
        <taxon>Methanobacteriales</taxon>
        <taxon>Methanobacteriaceae</taxon>
        <taxon>Methanothermobacter</taxon>
    </lineage>
</organism>
<dbReference type="Proteomes" id="UP001369247">
    <property type="component" value="Unassembled WGS sequence"/>
</dbReference>
<keyword evidence="3" id="KW-1185">Reference proteome</keyword>
<reference evidence="2" key="1">
    <citation type="submission" date="2022-09" db="EMBL/GenBank/DDBJ databases">
        <title>Characterization of three MwoI isoschizomers from sequenced genome and metagenomes.</title>
        <authorList>
            <person name="Fomenkov A."/>
            <person name="Xu S.Y."/>
            <person name="Roberts R.J."/>
        </authorList>
    </citation>
    <scope>NUCLEOTIDE SEQUENCE</scope>
    <source>
        <strain evidence="2">DSM 2970</strain>
    </source>
</reference>
<dbReference type="Proteomes" id="UP001065373">
    <property type="component" value="Chromosome"/>
</dbReference>
<reference evidence="1 3" key="2">
    <citation type="submission" date="2023-12" db="EMBL/GenBank/DDBJ databases">
        <title>Phenotypic and Genomic Characterization of Methanothermobacter wolfeii Strain BSEL, a CO2-Capturing Archaeon with Minimal Nutrient Requirements.</title>
        <authorList>
            <person name="Ale Enriquez F."/>
            <person name="Ahring B.K."/>
        </authorList>
    </citation>
    <scope>NUCLEOTIDE SEQUENCE [LARGE SCALE GENOMIC DNA]</scope>
    <source>
        <strain evidence="1 3">BSEL-1</strain>
    </source>
</reference>
<protein>
    <submittedName>
        <fullName evidence="2">Uncharacterized protein</fullName>
    </submittedName>
</protein>
<name>A0A9E7RRP1_METWO</name>
<dbReference type="AlphaFoldDB" id="A0A9E7RRP1"/>
<evidence type="ECO:0000313" key="3">
    <source>
        <dbReference type="Proteomes" id="UP001369247"/>
    </source>
</evidence>
<proteinExistence type="predicted"/>
<gene>
    <name evidence="2" type="ORF">N5910_05880</name>
    <name evidence="1" type="ORF">U2150_04520</name>
</gene>
<dbReference type="RefSeq" id="WP_074359109.1">
    <property type="nucleotide sequence ID" value="NZ_CP104550.1"/>
</dbReference>
<dbReference type="EMBL" id="CP104550">
    <property type="protein sequence ID" value="UXH31076.1"/>
    <property type="molecule type" value="Genomic_DNA"/>
</dbReference>